<dbReference type="OrthoDB" id="1907893at2"/>
<dbReference type="EMBL" id="FQXM01000031">
    <property type="protein sequence ID" value="SHI00310.1"/>
    <property type="molecule type" value="Genomic_DNA"/>
</dbReference>
<dbReference type="AlphaFoldDB" id="A0A1M5XKG0"/>
<protein>
    <submittedName>
        <fullName evidence="2">Uncharacterized protein</fullName>
    </submittedName>
</protein>
<reference evidence="2 3" key="1">
    <citation type="submission" date="2016-11" db="EMBL/GenBank/DDBJ databases">
        <authorList>
            <person name="Jaros S."/>
            <person name="Januszkiewicz K."/>
            <person name="Wedrychowicz H."/>
        </authorList>
    </citation>
    <scope>NUCLEOTIDE SEQUENCE [LARGE SCALE GENOMIC DNA]</scope>
    <source>
        <strain evidence="2 3">DSM 8605</strain>
    </source>
</reference>
<evidence type="ECO:0000313" key="3">
    <source>
        <dbReference type="Proteomes" id="UP000184447"/>
    </source>
</evidence>
<dbReference type="RefSeq" id="WP_073340556.1">
    <property type="nucleotide sequence ID" value="NZ_FQXM01000031.1"/>
</dbReference>
<keyword evidence="1" id="KW-0472">Membrane</keyword>
<organism evidence="2 3">
    <name type="scientific">Clostridium grantii DSM 8605</name>
    <dbReference type="NCBI Taxonomy" id="1121316"/>
    <lineage>
        <taxon>Bacteria</taxon>
        <taxon>Bacillati</taxon>
        <taxon>Bacillota</taxon>
        <taxon>Clostridia</taxon>
        <taxon>Eubacteriales</taxon>
        <taxon>Clostridiaceae</taxon>
        <taxon>Clostridium</taxon>
    </lineage>
</organism>
<name>A0A1M5XKG0_9CLOT</name>
<feature type="transmembrane region" description="Helical" evidence="1">
    <location>
        <begin position="6"/>
        <end position="28"/>
    </location>
</feature>
<evidence type="ECO:0000313" key="2">
    <source>
        <dbReference type="EMBL" id="SHI00310.1"/>
    </source>
</evidence>
<dbReference type="STRING" id="1121316.SAMN02745207_03737"/>
<keyword evidence="1" id="KW-0812">Transmembrane</keyword>
<gene>
    <name evidence="2" type="ORF">SAMN02745207_03737</name>
</gene>
<keyword evidence="1" id="KW-1133">Transmembrane helix</keyword>
<dbReference type="Proteomes" id="UP000184447">
    <property type="component" value="Unassembled WGS sequence"/>
</dbReference>
<accession>A0A1M5XKG0</accession>
<proteinExistence type="predicted"/>
<keyword evidence="3" id="KW-1185">Reference proteome</keyword>
<evidence type="ECO:0000256" key="1">
    <source>
        <dbReference type="SAM" id="Phobius"/>
    </source>
</evidence>
<sequence length="152" mass="17628">MSKRSIIIVFLICSIVILCGVTNVNIVLNRSVYSDILLSFKDNEDSYLSNERTNIDYWNLDYMEKVLANADNYKKNKEDILQHSDINNNMPTEVIDILGENISTLSFDAVPKIRILFNKNPFDLRIATDRFTFAFNKKSVERLISLEKLKKN</sequence>